<keyword evidence="2" id="KW-0378">Hydrolase</keyword>
<dbReference type="Proteomes" id="UP000294656">
    <property type="component" value="Unassembled WGS sequence"/>
</dbReference>
<dbReference type="PANTHER" id="PTHR23088">
    <property type="entry name" value="NITRILASE-RELATED"/>
    <property type="match status" value="1"/>
</dbReference>
<dbReference type="GO" id="GO:0016811">
    <property type="term" value="F:hydrolase activity, acting on carbon-nitrogen (but not peptide) bonds, in linear amides"/>
    <property type="evidence" value="ECO:0007669"/>
    <property type="project" value="InterPro"/>
</dbReference>
<dbReference type="RefSeq" id="WP_133502707.1">
    <property type="nucleotide sequence ID" value="NZ_SNXC01000009.1"/>
</dbReference>
<dbReference type="OrthoDB" id="9811121at2"/>
<evidence type="ECO:0000313" key="5">
    <source>
        <dbReference type="Proteomes" id="UP000294656"/>
    </source>
</evidence>
<dbReference type="InterPro" id="IPR001110">
    <property type="entry name" value="UPF0012_CS"/>
</dbReference>
<dbReference type="SUPFAM" id="SSF56317">
    <property type="entry name" value="Carbon-nitrogen hydrolase"/>
    <property type="match status" value="1"/>
</dbReference>
<dbReference type="CDD" id="cd07572">
    <property type="entry name" value="nit"/>
    <property type="match status" value="1"/>
</dbReference>
<reference evidence="4 5" key="1">
    <citation type="submission" date="2019-03" db="EMBL/GenBank/DDBJ databases">
        <title>Genomic Encyclopedia of Type Strains, Phase III (KMG-III): the genomes of soil and plant-associated and newly described type strains.</title>
        <authorList>
            <person name="Whitman W."/>
        </authorList>
    </citation>
    <scope>NUCLEOTIDE SEQUENCE [LARGE SCALE GENOMIC DNA]</scope>
    <source>
        <strain evidence="4 5">CECT 7378</strain>
    </source>
</reference>
<evidence type="ECO:0000256" key="1">
    <source>
        <dbReference type="ARBA" id="ARBA00010613"/>
    </source>
</evidence>
<name>A0A4R6MI49_9GAMM</name>
<dbReference type="Gene3D" id="3.60.110.10">
    <property type="entry name" value="Carbon-nitrogen hydrolase"/>
    <property type="match status" value="1"/>
</dbReference>
<dbReference type="PANTHER" id="PTHR23088:SF27">
    <property type="entry name" value="DEAMINATED GLUTATHIONE AMIDASE"/>
    <property type="match status" value="1"/>
</dbReference>
<evidence type="ECO:0000259" key="3">
    <source>
        <dbReference type="PROSITE" id="PS50263"/>
    </source>
</evidence>
<keyword evidence="5" id="KW-1185">Reference proteome</keyword>
<dbReference type="EMBL" id="SNXC01000009">
    <property type="protein sequence ID" value="TDO99879.1"/>
    <property type="molecule type" value="Genomic_DNA"/>
</dbReference>
<protein>
    <submittedName>
        <fullName evidence="4">Nitrilase</fullName>
    </submittedName>
</protein>
<evidence type="ECO:0000256" key="2">
    <source>
        <dbReference type="ARBA" id="ARBA00022801"/>
    </source>
</evidence>
<sequence length="274" mass="30742">MRIAGVQMTSTPDMMSNLNYVENAVQRVALQGADLVVLPENVLLFSGRQLKAVADDENKLALLDRISELAQQYELPILVGSHPKSYRYDKTLVSNNRVRQSSLLFSADGSEVARYDKIHLFDAAVSDKAGEYKESDYIEPGDLRTTVIDVKDVKVGLSICYDIRFPELFRQLSSKGADIIIVPAAFTYQTGKAHWHALLRARAIENQCYVLGVNQCGWHTDSRQTYGHTQLIDPWGEVLAELGESPGEIVEALDLSVLRTVREKMPCLSHRRFD</sequence>
<accession>A0A4R6MI49</accession>
<dbReference type="InterPro" id="IPR036526">
    <property type="entry name" value="C-N_Hydrolase_sf"/>
</dbReference>
<dbReference type="InterPro" id="IPR045254">
    <property type="entry name" value="Nit1/2_C-N_Hydrolase"/>
</dbReference>
<organism evidence="4 5">
    <name type="scientific">Marinomonas balearica</name>
    <dbReference type="NCBI Taxonomy" id="491947"/>
    <lineage>
        <taxon>Bacteria</taxon>
        <taxon>Pseudomonadati</taxon>
        <taxon>Pseudomonadota</taxon>
        <taxon>Gammaproteobacteria</taxon>
        <taxon>Oceanospirillales</taxon>
        <taxon>Oceanospirillaceae</taxon>
        <taxon>Marinomonas</taxon>
    </lineage>
</organism>
<dbReference type="Pfam" id="PF00795">
    <property type="entry name" value="CN_hydrolase"/>
    <property type="match status" value="1"/>
</dbReference>
<dbReference type="InterPro" id="IPR003010">
    <property type="entry name" value="C-N_Hydrolase"/>
</dbReference>
<dbReference type="PROSITE" id="PS01227">
    <property type="entry name" value="UPF0012"/>
    <property type="match status" value="1"/>
</dbReference>
<feature type="domain" description="CN hydrolase" evidence="3">
    <location>
        <begin position="1"/>
        <end position="255"/>
    </location>
</feature>
<dbReference type="PROSITE" id="PS50263">
    <property type="entry name" value="CN_HYDROLASE"/>
    <property type="match status" value="1"/>
</dbReference>
<comment type="caution">
    <text evidence="4">The sequence shown here is derived from an EMBL/GenBank/DDBJ whole genome shotgun (WGS) entry which is preliminary data.</text>
</comment>
<proteinExistence type="inferred from homology"/>
<evidence type="ECO:0000313" key="4">
    <source>
        <dbReference type="EMBL" id="TDO99879.1"/>
    </source>
</evidence>
<comment type="similarity">
    <text evidence="1">Belongs to the carbon-nitrogen hydrolase superfamily. NIT1/NIT2 family.</text>
</comment>
<gene>
    <name evidence="4" type="ORF">DFP79_0888</name>
</gene>
<dbReference type="AlphaFoldDB" id="A0A4R6MI49"/>